<keyword evidence="5" id="KW-1185">Reference proteome</keyword>
<comment type="similarity">
    <text evidence="2 3">Belongs to the YajQ family.</text>
</comment>
<dbReference type="PATRIC" id="fig|903983.4.peg.127"/>
<comment type="caution">
    <text evidence="4">The sequence shown here is derived from an EMBL/GenBank/DDBJ whole genome shotgun (WGS) entry which is preliminary data.</text>
</comment>
<dbReference type="InterPro" id="IPR036183">
    <property type="entry name" value="YajQ-like_sf"/>
</dbReference>
<dbReference type="GO" id="GO:0000166">
    <property type="term" value="F:nucleotide binding"/>
    <property type="evidence" value="ECO:0007669"/>
    <property type="project" value="UniProtKB-UniRule"/>
</dbReference>
<dbReference type="CDD" id="cd11740">
    <property type="entry name" value="YajQ_like"/>
    <property type="match status" value="1"/>
</dbReference>
<dbReference type="Pfam" id="PF04461">
    <property type="entry name" value="YajQ"/>
    <property type="match status" value="1"/>
</dbReference>
<dbReference type="AlphaFoldDB" id="A0A1E5H2X4"/>
<dbReference type="PANTHER" id="PTHR30476:SF0">
    <property type="entry name" value="UPF0234 PROTEIN YAJQ"/>
    <property type="match status" value="1"/>
</dbReference>
<protein>
    <recommendedName>
        <fullName evidence="3">Nucleotide-binding protein BCR23_01005</fullName>
    </recommendedName>
</protein>
<evidence type="ECO:0000256" key="3">
    <source>
        <dbReference type="HAMAP-Rule" id="MF_00632"/>
    </source>
</evidence>
<dbReference type="EMBL" id="MIKB01000001">
    <property type="protein sequence ID" value="OEG19299.1"/>
    <property type="molecule type" value="Genomic_DNA"/>
</dbReference>
<dbReference type="RefSeq" id="WP_069633641.1">
    <property type="nucleotide sequence ID" value="NZ_JXKZ01000001.1"/>
</dbReference>
<evidence type="ECO:0000256" key="1">
    <source>
        <dbReference type="ARBA" id="ARBA00022741"/>
    </source>
</evidence>
<name>A0A1E5H2X4_9ENTE</name>
<dbReference type="NCBIfam" id="NF003819">
    <property type="entry name" value="PRK05412.1"/>
    <property type="match status" value="1"/>
</dbReference>
<dbReference type="GO" id="GO:0005829">
    <property type="term" value="C:cytosol"/>
    <property type="evidence" value="ECO:0007669"/>
    <property type="project" value="TreeGrafter"/>
</dbReference>
<dbReference type="Gene3D" id="3.30.70.990">
    <property type="entry name" value="YajQ-like, domain 2"/>
    <property type="match status" value="1"/>
</dbReference>
<organism evidence="4 5">
    <name type="scientific">Enterococcus quebecensis</name>
    <dbReference type="NCBI Taxonomy" id="903983"/>
    <lineage>
        <taxon>Bacteria</taxon>
        <taxon>Bacillati</taxon>
        <taxon>Bacillota</taxon>
        <taxon>Bacilli</taxon>
        <taxon>Lactobacillales</taxon>
        <taxon>Enterococcaceae</taxon>
        <taxon>Enterococcus</taxon>
    </lineage>
</organism>
<comment type="function">
    <text evidence="3">Nucleotide-binding protein.</text>
</comment>
<evidence type="ECO:0000256" key="2">
    <source>
        <dbReference type="ARBA" id="ARBA00093450"/>
    </source>
</evidence>
<dbReference type="InterPro" id="IPR035570">
    <property type="entry name" value="UPF0234_N"/>
</dbReference>
<evidence type="ECO:0000313" key="5">
    <source>
        <dbReference type="Proteomes" id="UP000094764"/>
    </source>
</evidence>
<dbReference type="InterPro" id="IPR035571">
    <property type="entry name" value="UPF0234-like_C"/>
</dbReference>
<reference evidence="5" key="1">
    <citation type="submission" date="2016-09" db="EMBL/GenBank/DDBJ databases">
        <authorList>
            <person name="Gulvik C.A."/>
        </authorList>
    </citation>
    <scope>NUCLEOTIDE SEQUENCE [LARGE SCALE GENOMIC DNA]</scope>
    <source>
        <strain evidence="5">LMG 26306</strain>
    </source>
</reference>
<dbReference type="PANTHER" id="PTHR30476">
    <property type="entry name" value="UPF0234 PROTEIN YAJQ"/>
    <property type="match status" value="1"/>
</dbReference>
<proteinExistence type="inferred from homology"/>
<dbReference type="Proteomes" id="UP000094764">
    <property type="component" value="Unassembled WGS sequence"/>
</dbReference>
<dbReference type="InterPro" id="IPR007551">
    <property type="entry name" value="YajQ/Smlt4090-like"/>
</dbReference>
<dbReference type="STRING" id="903983.BCR23_01005"/>
<sequence>MAAKEASFDVTSEMNMEEVKNSIQIALKEIKNRFDFKGSIADIKLENDKLVVVAEDDYKIEQVKDVLFSKLVKRGVPIKNIHFSASEKALGGSARQYGDLISGIDKDNAKKINVAIKNSGIKVKSQIQEDKIRVTGKSRDDLQKVITLLRNLELPVELQFTNYR</sequence>
<dbReference type="OrthoDB" id="9801447at2"/>
<gene>
    <name evidence="4" type="ORF">BCR23_01005</name>
</gene>
<dbReference type="SUPFAM" id="SSF89963">
    <property type="entry name" value="YajQ-like"/>
    <property type="match status" value="2"/>
</dbReference>
<keyword evidence="1 3" id="KW-0547">Nucleotide-binding</keyword>
<dbReference type="Gene3D" id="3.30.70.860">
    <property type="match status" value="1"/>
</dbReference>
<evidence type="ECO:0000313" key="4">
    <source>
        <dbReference type="EMBL" id="OEG19299.1"/>
    </source>
</evidence>
<accession>A0A1E5H2X4</accession>
<dbReference type="HAMAP" id="MF_00632">
    <property type="entry name" value="UPF0234"/>
    <property type="match status" value="1"/>
</dbReference>